<accession>A0ABN8AWY8</accession>
<sequence>MENDPSKKESKVKRILKKAIRRNSKASNNSQSSAMEQTVGVSRSKSFENKHMSIQINDSTPLPTPDGTKETIEHSEPSQRQKTEEKLSLGQNAPIDQVKLKKIVEIQENKNEFFEEAPSMSKGSIKSKNSPRLEKQSERYSEPEPMKKNLKRKLEEESGAGTSGTSTGTSDTDADDKDPSKDKKKKNRCAVCRKKVGLTGSGCGVEVGKRLSISTRMELCRCGGLFCAVHRYSDKHECSFDYRELGAQEIRRNNPVVVSQKIHKI</sequence>
<feature type="compositionally biased region" description="Basic and acidic residues" evidence="5">
    <location>
        <begin position="131"/>
        <end position="156"/>
    </location>
</feature>
<evidence type="ECO:0000259" key="6">
    <source>
        <dbReference type="PROSITE" id="PS51039"/>
    </source>
</evidence>
<keyword evidence="8" id="KW-1185">Reference proteome</keyword>
<dbReference type="InterPro" id="IPR050652">
    <property type="entry name" value="AN1_A20_ZnFinger"/>
</dbReference>
<organism evidence="7 8">
    <name type="scientific">Chilo suppressalis</name>
    <name type="common">Asiatic rice borer moth</name>
    <dbReference type="NCBI Taxonomy" id="168631"/>
    <lineage>
        <taxon>Eukaryota</taxon>
        <taxon>Metazoa</taxon>
        <taxon>Ecdysozoa</taxon>
        <taxon>Arthropoda</taxon>
        <taxon>Hexapoda</taxon>
        <taxon>Insecta</taxon>
        <taxon>Pterygota</taxon>
        <taxon>Neoptera</taxon>
        <taxon>Endopterygota</taxon>
        <taxon>Lepidoptera</taxon>
        <taxon>Glossata</taxon>
        <taxon>Ditrysia</taxon>
        <taxon>Pyraloidea</taxon>
        <taxon>Crambidae</taxon>
        <taxon>Crambinae</taxon>
        <taxon>Chilo</taxon>
    </lineage>
</organism>
<name>A0ABN8AWY8_CHISP</name>
<feature type="compositionally biased region" description="Low complexity" evidence="5">
    <location>
        <begin position="25"/>
        <end position="34"/>
    </location>
</feature>
<evidence type="ECO:0000256" key="4">
    <source>
        <dbReference type="PROSITE-ProRule" id="PRU00449"/>
    </source>
</evidence>
<keyword evidence="3" id="KW-0862">Zinc</keyword>
<dbReference type="InterPro" id="IPR000058">
    <property type="entry name" value="Znf_AN1"/>
</dbReference>
<dbReference type="SMART" id="SM00154">
    <property type="entry name" value="ZnF_AN1"/>
    <property type="match status" value="1"/>
</dbReference>
<feature type="region of interest" description="Disordered" evidence="5">
    <location>
        <begin position="112"/>
        <end position="184"/>
    </location>
</feature>
<proteinExistence type="predicted"/>
<feature type="compositionally biased region" description="Polar residues" evidence="5">
    <location>
        <begin position="52"/>
        <end position="61"/>
    </location>
</feature>
<gene>
    <name evidence="7" type="ORF">CHILSU_LOCUS2226</name>
</gene>
<evidence type="ECO:0000313" key="8">
    <source>
        <dbReference type="Proteomes" id="UP001153292"/>
    </source>
</evidence>
<feature type="compositionally biased region" description="Polar residues" evidence="5">
    <location>
        <begin position="121"/>
        <end position="130"/>
    </location>
</feature>
<dbReference type="PANTHER" id="PTHR10634">
    <property type="entry name" value="AN1-TYPE ZINC FINGER PROTEIN"/>
    <property type="match status" value="1"/>
</dbReference>
<dbReference type="EMBL" id="OU963906">
    <property type="protein sequence ID" value="CAH0399095.1"/>
    <property type="molecule type" value="Genomic_DNA"/>
</dbReference>
<feature type="region of interest" description="Disordered" evidence="5">
    <location>
        <begin position="20"/>
        <end position="99"/>
    </location>
</feature>
<dbReference type="PANTHER" id="PTHR10634:SF149">
    <property type="entry name" value="AN1-TYPE DOMAIN-CONTAINING PROTEIN-RELATED"/>
    <property type="match status" value="1"/>
</dbReference>
<feature type="compositionally biased region" description="Basic and acidic residues" evidence="5">
    <location>
        <begin position="67"/>
        <end position="87"/>
    </location>
</feature>
<keyword evidence="1" id="KW-0479">Metal-binding</keyword>
<protein>
    <recommendedName>
        <fullName evidence="6">AN1-type domain-containing protein</fullName>
    </recommendedName>
</protein>
<dbReference type="Proteomes" id="UP001153292">
    <property type="component" value="Chromosome 13"/>
</dbReference>
<dbReference type="SUPFAM" id="SSF118310">
    <property type="entry name" value="AN1-like Zinc finger"/>
    <property type="match status" value="1"/>
</dbReference>
<reference evidence="7" key="1">
    <citation type="submission" date="2021-12" db="EMBL/GenBank/DDBJ databases">
        <authorList>
            <person name="King R."/>
        </authorList>
    </citation>
    <scope>NUCLEOTIDE SEQUENCE</scope>
</reference>
<dbReference type="Gene3D" id="4.10.1110.10">
    <property type="entry name" value="AN1-like Zinc finger"/>
    <property type="match status" value="1"/>
</dbReference>
<feature type="compositionally biased region" description="Polar residues" evidence="5">
    <location>
        <begin position="35"/>
        <end position="44"/>
    </location>
</feature>
<evidence type="ECO:0000256" key="3">
    <source>
        <dbReference type="ARBA" id="ARBA00022833"/>
    </source>
</evidence>
<feature type="compositionally biased region" description="Low complexity" evidence="5">
    <location>
        <begin position="159"/>
        <end position="171"/>
    </location>
</feature>
<evidence type="ECO:0000256" key="2">
    <source>
        <dbReference type="ARBA" id="ARBA00022771"/>
    </source>
</evidence>
<dbReference type="PROSITE" id="PS51039">
    <property type="entry name" value="ZF_AN1"/>
    <property type="match status" value="1"/>
</dbReference>
<evidence type="ECO:0000256" key="5">
    <source>
        <dbReference type="SAM" id="MobiDB-lite"/>
    </source>
</evidence>
<feature type="domain" description="AN1-type" evidence="6">
    <location>
        <begin position="183"/>
        <end position="246"/>
    </location>
</feature>
<keyword evidence="2 4" id="KW-0863">Zinc-finger</keyword>
<evidence type="ECO:0000313" key="7">
    <source>
        <dbReference type="EMBL" id="CAH0399095.1"/>
    </source>
</evidence>
<dbReference type="InterPro" id="IPR035896">
    <property type="entry name" value="AN1-like_Znf"/>
</dbReference>
<evidence type="ECO:0000256" key="1">
    <source>
        <dbReference type="ARBA" id="ARBA00022723"/>
    </source>
</evidence>